<evidence type="ECO:0000256" key="4">
    <source>
        <dbReference type="PROSITE-ProRule" id="PRU00335"/>
    </source>
</evidence>
<dbReference type="PRINTS" id="PR00455">
    <property type="entry name" value="HTHTETR"/>
</dbReference>
<dbReference type="GO" id="GO:0003700">
    <property type="term" value="F:DNA-binding transcription factor activity"/>
    <property type="evidence" value="ECO:0007669"/>
    <property type="project" value="TreeGrafter"/>
</dbReference>
<dbReference type="SUPFAM" id="SSF46689">
    <property type="entry name" value="Homeodomain-like"/>
    <property type="match status" value="1"/>
</dbReference>
<sequence>MTQKRNLTKEKIVNAALELANEIGVRELTFPKLAEKLGIKYPSLYNHYPNVEELRADMAARLFGLLNEEVGRSLIGKTKGAAVTVYATAYRKLALTYRGSYELLNSIPRTNNEPLIEESSIHGTMLKQILESFELDRTALINRSRFLRSAIHGFISLQMLGFLQAEREVTTEESFQNMIADFISLCEG</sequence>
<gene>
    <name evidence="6" type="ORF">H7C18_32835</name>
</gene>
<dbReference type="AlphaFoldDB" id="A0A7X0SXG4"/>
<evidence type="ECO:0000313" key="7">
    <source>
        <dbReference type="Proteomes" id="UP000564644"/>
    </source>
</evidence>
<dbReference type="InterPro" id="IPR050109">
    <property type="entry name" value="HTH-type_TetR-like_transc_reg"/>
</dbReference>
<keyword evidence="1" id="KW-0805">Transcription regulation</keyword>
<keyword evidence="2 4" id="KW-0238">DNA-binding</keyword>
<dbReference type="Gene3D" id="1.10.357.10">
    <property type="entry name" value="Tetracycline Repressor, domain 2"/>
    <property type="match status" value="1"/>
</dbReference>
<dbReference type="GO" id="GO:0000976">
    <property type="term" value="F:transcription cis-regulatory region binding"/>
    <property type="evidence" value="ECO:0007669"/>
    <property type="project" value="TreeGrafter"/>
</dbReference>
<name>A0A7X0SXG4_9BACL</name>
<dbReference type="InterPro" id="IPR025996">
    <property type="entry name" value="MT1864/Rv1816-like_C"/>
</dbReference>
<reference evidence="6 7" key="1">
    <citation type="submission" date="2020-08" db="EMBL/GenBank/DDBJ databases">
        <title>Cohnella phylogeny.</title>
        <authorList>
            <person name="Dunlap C."/>
        </authorList>
    </citation>
    <scope>NUCLEOTIDE SEQUENCE [LARGE SCALE GENOMIC DNA]</scope>
    <source>
        <strain evidence="6 7">CBP 2801</strain>
    </source>
</reference>
<organism evidence="6 7">
    <name type="scientific">Cohnella zeiphila</name>
    <dbReference type="NCBI Taxonomy" id="2761120"/>
    <lineage>
        <taxon>Bacteria</taxon>
        <taxon>Bacillati</taxon>
        <taxon>Bacillota</taxon>
        <taxon>Bacilli</taxon>
        <taxon>Bacillales</taxon>
        <taxon>Paenibacillaceae</taxon>
        <taxon>Cohnella</taxon>
    </lineage>
</organism>
<protein>
    <submittedName>
        <fullName evidence="6">WHG domain-containing protein</fullName>
    </submittedName>
</protein>
<evidence type="ECO:0000259" key="5">
    <source>
        <dbReference type="PROSITE" id="PS50977"/>
    </source>
</evidence>
<dbReference type="RefSeq" id="WP_185133361.1">
    <property type="nucleotide sequence ID" value="NZ_JACJVO010000053.1"/>
</dbReference>
<dbReference type="PROSITE" id="PS50977">
    <property type="entry name" value="HTH_TETR_2"/>
    <property type="match status" value="1"/>
</dbReference>
<dbReference type="Pfam" id="PF13305">
    <property type="entry name" value="TetR_C_33"/>
    <property type="match status" value="1"/>
</dbReference>
<dbReference type="SUPFAM" id="SSF48498">
    <property type="entry name" value="Tetracyclin repressor-like, C-terminal domain"/>
    <property type="match status" value="1"/>
</dbReference>
<dbReference type="EMBL" id="JACJVO010000053">
    <property type="protein sequence ID" value="MBB6735708.1"/>
    <property type="molecule type" value="Genomic_DNA"/>
</dbReference>
<proteinExistence type="predicted"/>
<dbReference type="InterPro" id="IPR009057">
    <property type="entry name" value="Homeodomain-like_sf"/>
</dbReference>
<evidence type="ECO:0000256" key="1">
    <source>
        <dbReference type="ARBA" id="ARBA00023015"/>
    </source>
</evidence>
<comment type="caution">
    <text evidence="6">The sequence shown here is derived from an EMBL/GenBank/DDBJ whole genome shotgun (WGS) entry which is preliminary data.</text>
</comment>
<evidence type="ECO:0000256" key="3">
    <source>
        <dbReference type="ARBA" id="ARBA00023163"/>
    </source>
</evidence>
<dbReference type="PANTHER" id="PTHR30055:SF234">
    <property type="entry name" value="HTH-TYPE TRANSCRIPTIONAL REGULATOR BETI"/>
    <property type="match status" value="1"/>
</dbReference>
<evidence type="ECO:0000313" key="6">
    <source>
        <dbReference type="EMBL" id="MBB6735708.1"/>
    </source>
</evidence>
<keyword evidence="7" id="KW-1185">Reference proteome</keyword>
<dbReference type="PANTHER" id="PTHR30055">
    <property type="entry name" value="HTH-TYPE TRANSCRIPTIONAL REGULATOR RUTR"/>
    <property type="match status" value="1"/>
</dbReference>
<dbReference type="Proteomes" id="UP000564644">
    <property type="component" value="Unassembled WGS sequence"/>
</dbReference>
<keyword evidence="3" id="KW-0804">Transcription</keyword>
<feature type="domain" description="HTH tetR-type" evidence="5">
    <location>
        <begin position="6"/>
        <end position="66"/>
    </location>
</feature>
<dbReference type="Gene3D" id="1.10.10.60">
    <property type="entry name" value="Homeodomain-like"/>
    <property type="match status" value="1"/>
</dbReference>
<dbReference type="InterPro" id="IPR001647">
    <property type="entry name" value="HTH_TetR"/>
</dbReference>
<feature type="DNA-binding region" description="H-T-H motif" evidence="4">
    <location>
        <begin position="29"/>
        <end position="48"/>
    </location>
</feature>
<evidence type="ECO:0000256" key="2">
    <source>
        <dbReference type="ARBA" id="ARBA00023125"/>
    </source>
</evidence>
<dbReference type="Pfam" id="PF00440">
    <property type="entry name" value="TetR_N"/>
    <property type="match status" value="1"/>
</dbReference>
<accession>A0A7X0SXG4</accession>
<dbReference type="InterPro" id="IPR036271">
    <property type="entry name" value="Tet_transcr_reg_TetR-rel_C_sf"/>
</dbReference>